<dbReference type="VEuPathDB" id="FungiDB:JI435_401660"/>
<dbReference type="EMBL" id="CP069024">
    <property type="protein sequence ID" value="QRC91774.1"/>
    <property type="molecule type" value="Genomic_DNA"/>
</dbReference>
<feature type="region of interest" description="Disordered" evidence="1">
    <location>
        <begin position="1"/>
        <end position="46"/>
    </location>
</feature>
<accession>A0A7U2EVE8</accession>
<evidence type="ECO:0000256" key="1">
    <source>
        <dbReference type="SAM" id="MobiDB-lite"/>
    </source>
</evidence>
<gene>
    <name evidence="2" type="ORF">JI435_401660</name>
</gene>
<evidence type="ECO:0000313" key="3">
    <source>
        <dbReference type="Proteomes" id="UP000663193"/>
    </source>
</evidence>
<dbReference type="Proteomes" id="UP000663193">
    <property type="component" value="Chromosome 2"/>
</dbReference>
<keyword evidence="3" id="KW-1185">Reference proteome</keyword>
<reference evidence="3" key="1">
    <citation type="journal article" date="2021" name="BMC Genomics">
        <title>Chromosome-level genome assembly and manually-curated proteome of model necrotroph Parastagonospora nodorum Sn15 reveals a genome-wide trove of candidate effector homologs, and redundancy of virulence-related functions within an accessory chromosome.</title>
        <authorList>
            <person name="Bertazzoni S."/>
            <person name="Jones D.A.B."/>
            <person name="Phan H.T."/>
            <person name="Tan K.-C."/>
            <person name="Hane J.K."/>
        </authorList>
    </citation>
    <scope>NUCLEOTIDE SEQUENCE [LARGE SCALE GENOMIC DNA]</scope>
    <source>
        <strain evidence="3">SN15 / ATCC MYA-4574 / FGSC 10173)</strain>
    </source>
</reference>
<name>A0A7U2EVE8_PHANO</name>
<sequence>MLPNLQTRCAKRQQSNLTNGAEAESMSTSFHIHRNHPTIRPQCNPL</sequence>
<organism evidence="2 3">
    <name type="scientific">Phaeosphaeria nodorum (strain SN15 / ATCC MYA-4574 / FGSC 10173)</name>
    <name type="common">Glume blotch fungus</name>
    <name type="synonym">Parastagonospora nodorum</name>
    <dbReference type="NCBI Taxonomy" id="321614"/>
    <lineage>
        <taxon>Eukaryota</taxon>
        <taxon>Fungi</taxon>
        <taxon>Dikarya</taxon>
        <taxon>Ascomycota</taxon>
        <taxon>Pezizomycotina</taxon>
        <taxon>Dothideomycetes</taxon>
        <taxon>Pleosporomycetidae</taxon>
        <taxon>Pleosporales</taxon>
        <taxon>Pleosporineae</taxon>
        <taxon>Phaeosphaeriaceae</taxon>
        <taxon>Parastagonospora</taxon>
    </lineage>
</organism>
<protein>
    <submittedName>
        <fullName evidence="2">Uncharacterized protein</fullName>
    </submittedName>
</protein>
<feature type="compositionally biased region" description="Polar residues" evidence="1">
    <location>
        <begin position="1"/>
        <end position="30"/>
    </location>
</feature>
<proteinExistence type="predicted"/>
<dbReference type="AlphaFoldDB" id="A0A7U2EVE8"/>
<evidence type="ECO:0000313" key="2">
    <source>
        <dbReference type="EMBL" id="QRC91774.1"/>
    </source>
</evidence>